<organism evidence="9 10">
    <name type="scientific">Thermatribacter velox</name>
    <dbReference type="NCBI Taxonomy" id="3039681"/>
    <lineage>
        <taxon>Bacteria</taxon>
        <taxon>Pseudomonadati</taxon>
        <taxon>Atribacterota</taxon>
        <taxon>Atribacteria</taxon>
        <taxon>Atribacterales</taxon>
        <taxon>Thermatribacteraceae</taxon>
        <taxon>Thermatribacter</taxon>
    </lineage>
</organism>
<dbReference type="Gene3D" id="3.30.300.20">
    <property type="match status" value="2"/>
</dbReference>
<evidence type="ECO:0000256" key="3">
    <source>
        <dbReference type="ARBA" id="ARBA00022814"/>
    </source>
</evidence>
<dbReference type="EMBL" id="CP121689">
    <property type="protein sequence ID" value="WZL75280.1"/>
    <property type="molecule type" value="Genomic_DNA"/>
</dbReference>
<dbReference type="CDD" id="cd04455">
    <property type="entry name" value="S1_NusA"/>
    <property type="match status" value="1"/>
</dbReference>
<dbReference type="Pfam" id="PF00575">
    <property type="entry name" value="S1"/>
    <property type="match status" value="1"/>
</dbReference>
<dbReference type="SUPFAM" id="SSF50249">
    <property type="entry name" value="Nucleic acid-binding proteins"/>
    <property type="match status" value="1"/>
</dbReference>
<dbReference type="PROSITE" id="PS50084">
    <property type="entry name" value="KH_TYPE_1"/>
    <property type="match status" value="1"/>
</dbReference>
<dbReference type="Gene3D" id="3.30.1480.10">
    <property type="entry name" value="NusA, N-terminal domain"/>
    <property type="match status" value="1"/>
</dbReference>
<dbReference type="InterPro" id="IPR010213">
    <property type="entry name" value="TF_NusA"/>
</dbReference>
<gene>
    <name evidence="7 9" type="primary">nusA</name>
    <name evidence="9" type="ORF">QBE54_06665</name>
</gene>
<dbReference type="InterPro" id="IPR003029">
    <property type="entry name" value="S1_domain"/>
</dbReference>
<dbReference type="InterPro" id="IPR013735">
    <property type="entry name" value="TF_NusA_N"/>
</dbReference>
<dbReference type="CDD" id="cd22529">
    <property type="entry name" value="KH-II_NusA_rpt2"/>
    <property type="match status" value="1"/>
</dbReference>
<dbReference type="SMART" id="SM00316">
    <property type="entry name" value="S1"/>
    <property type="match status" value="1"/>
</dbReference>
<evidence type="ECO:0000256" key="6">
    <source>
        <dbReference type="ARBA" id="ARBA00023163"/>
    </source>
</evidence>
<keyword evidence="10" id="KW-1185">Reference proteome</keyword>
<evidence type="ECO:0000256" key="4">
    <source>
        <dbReference type="ARBA" id="ARBA00022884"/>
    </source>
</evidence>
<sequence>MSREIFEAIEQIEKTKGIPKETLKQAVEAALLSAYRKNFKSSHKGVSVVIDPVSGRIKVLAKKLVVENPKDRATEISLTEVRKQGLEADIGDWVEVEITPHNFGRIAAQTAKQVILQRIREAERELIYEEFYEKEGEVITGLISYQEGNNIIVDLGKTTGILPAPEQVASEVYRPGGRMKFYIVEVRKTTKGPKIILSRTHPGLVRRLLELEIPEIHDGLVDIKAIAREPGVRSKVAVEARDKKIDPIGACIGNRGSRIRNIIDELRGEKIDIILWSERPEEFIAEALNPAEVKRVELDEEQRVATVYVDQSQLSLAIGKEGQNARLAAKITGWKIDIKGIPVGEEEEIGDGEETQDTP</sequence>
<dbReference type="InterPro" id="IPR015946">
    <property type="entry name" value="KH_dom-like_a/b"/>
</dbReference>
<evidence type="ECO:0000313" key="10">
    <source>
        <dbReference type="Proteomes" id="UP001461341"/>
    </source>
</evidence>
<dbReference type="Gene3D" id="2.40.50.140">
    <property type="entry name" value="Nucleic acid-binding proteins"/>
    <property type="match status" value="1"/>
</dbReference>
<keyword evidence="2 7" id="KW-0963">Cytoplasm</keyword>
<comment type="function">
    <text evidence="7">Participates in both transcription termination and antitermination.</text>
</comment>
<keyword evidence="4 7" id="KW-0694">RNA-binding</keyword>
<keyword evidence="5 7" id="KW-0805">Transcription regulation</keyword>
<keyword evidence="1 7" id="KW-0806">Transcription termination</keyword>
<dbReference type="RefSeq" id="WP_369017426.1">
    <property type="nucleotide sequence ID" value="NZ_CP121689.1"/>
</dbReference>
<dbReference type="PANTHER" id="PTHR22648">
    <property type="entry name" value="TRANSCRIPTION TERMINATION FACTOR NUSA"/>
    <property type="match status" value="1"/>
</dbReference>
<dbReference type="InterPro" id="IPR058582">
    <property type="entry name" value="KH_NusA_2nd"/>
</dbReference>
<evidence type="ECO:0000256" key="1">
    <source>
        <dbReference type="ARBA" id="ARBA00022472"/>
    </source>
</evidence>
<evidence type="ECO:0000256" key="7">
    <source>
        <dbReference type="HAMAP-Rule" id="MF_00945"/>
    </source>
</evidence>
<evidence type="ECO:0000259" key="8">
    <source>
        <dbReference type="PROSITE" id="PS50126"/>
    </source>
</evidence>
<accession>A0ABZ2YC65</accession>
<reference evidence="9 10" key="1">
    <citation type="submission" date="2023-03" db="EMBL/GenBank/DDBJ databases">
        <title>Novel Species.</title>
        <authorList>
            <person name="Ma S."/>
        </authorList>
    </citation>
    <scope>NUCLEOTIDE SEQUENCE [LARGE SCALE GENOMIC DNA]</scope>
    <source>
        <strain evidence="9 10">B11</strain>
    </source>
</reference>
<name>A0ABZ2YC65_9BACT</name>
<dbReference type="Pfam" id="PF13184">
    <property type="entry name" value="KH_NusA_1st"/>
    <property type="match status" value="1"/>
</dbReference>
<keyword evidence="3 7" id="KW-0889">Transcription antitermination</keyword>
<dbReference type="PROSITE" id="PS50126">
    <property type="entry name" value="S1"/>
    <property type="match status" value="1"/>
</dbReference>
<dbReference type="InterPro" id="IPR004087">
    <property type="entry name" value="KH_dom"/>
</dbReference>
<comment type="subcellular location">
    <subcellularLocation>
        <location evidence="7">Cytoplasm</location>
    </subcellularLocation>
</comment>
<dbReference type="PANTHER" id="PTHR22648:SF0">
    <property type="entry name" value="TRANSCRIPTION TERMINATION_ANTITERMINATION PROTEIN NUSA"/>
    <property type="match status" value="1"/>
</dbReference>
<dbReference type="InterPro" id="IPR030842">
    <property type="entry name" value="TF_NusA_bacterial"/>
</dbReference>
<dbReference type="InterPro" id="IPR036555">
    <property type="entry name" value="NusA_N_sf"/>
</dbReference>
<dbReference type="InterPro" id="IPR009019">
    <property type="entry name" value="KH_sf_prok-type"/>
</dbReference>
<evidence type="ECO:0000256" key="5">
    <source>
        <dbReference type="ARBA" id="ARBA00023015"/>
    </source>
</evidence>
<dbReference type="Proteomes" id="UP001461341">
    <property type="component" value="Chromosome"/>
</dbReference>
<dbReference type="SUPFAM" id="SSF54814">
    <property type="entry name" value="Prokaryotic type KH domain (KH-domain type II)"/>
    <property type="match status" value="2"/>
</dbReference>
<dbReference type="HAMAP" id="MF_00945_B">
    <property type="entry name" value="NusA_B"/>
    <property type="match status" value="1"/>
</dbReference>
<keyword evidence="6 7" id="KW-0804">Transcription</keyword>
<dbReference type="Pfam" id="PF08529">
    <property type="entry name" value="NusA_N"/>
    <property type="match status" value="1"/>
</dbReference>
<dbReference type="CDD" id="cd02134">
    <property type="entry name" value="KH-II_NusA_rpt1"/>
    <property type="match status" value="1"/>
</dbReference>
<protein>
    <recommendedName>
        <fullName evidence="7">Transcription termination/antitermination protein NusA</fullName>
    </recommendedName>
</protein>
<dbReference type="SMART" id="SM00322">
    <property type="entry name" value="KH"/>
    <property type="match status" value="2"/>
</dbReference>
<dbReference type="InterPro" id="IPR025249">
    <property type="entry name" value="TF_NusA_KH_1st"/>
</dbReference>
<comment type="subunit">
    <text evidence="7">Monomer. Binds directly to the core enzyme of the DNA-dependent RNA polymerase and to nascent RNA.</text>
</comment>
<evidence type="ECO:0000256" key="2">
    <source>
        <dbReference type="ARBA" id="ARBA00022490"/>
    </source>
</evidence>
<proteinExistence type="inferred from homology"/>
<dbReference type="InterPro" id="IPR012340">
    <property type="entry name" value="NA-bd_OB-fold"/>
</dbReference>
<dbReference type="SUPFAM" id="SSF69705">
    <property type="entry name" value="Transcription factor NusA, N-terminal domain"/>
    <property type="match status" value="1"/>
</dbReference>
<comment type="similarity">
    <text evidence="7">Belongs to the NusA family.</text>
</comment>
<evidence type="ECO:0000313" key="9">
    <source>
        <dbReference type="EMBL" id="WZL75280.1"/>
    </source>
</evidence>
<dbReference type="Pfam" id="PF26594">
    <property type="entry name" value="KH_NusA_2nd"/>
    <property type="match status" value="1"/>
</dbReference>
<dbReference type="NCBIfam" id="TIGR01953">
    <property type="entry name" value="NusA"/>
    <property type="match status" value="1"/>
</dbReference>
<feature type="domain" description="S1 motif" evidence="8">
    <location>
        <begin position="136"/>
        <end position="200"/>
    </location>
</feature>